<evidence type="ECO:0000256" key="3">
    <source>
        <dbReference type="ARBA" id="ARBA00022801"/>
    </source>
</evidence>
<accession>A0A8R7TKG5</accession>
<dbReference type="AlphaFoldDB" id="A0A8R7TKG5"/>
<feature type="domain" description="Ubiquitin-like protease family profile" evidence="6">
    <location>
        <begin position="67"/>
        <end position="241"/>
    </location>
</feature>
<evidence type="ECO:0000256" key="2">
    <source>
        <dbReference type="ARBA" id="ARBA00022670"/>
    </source>
</evidence>
<evidence type="ECO:0000256" key="5">
    <source>
        <dbReference type="SAM" id="MobiDB-lite"/>
    </source>
</evidence>
<reference evidence="7" key="3">
    <citation type="submission" date="2022-06" db="UniProtKB">
        <authorList>
            <consortium name="EnsemblPlants"/>
        </authorList>
    </citation>
    <scope>IDENTIFICATION</scope>
</reference>
<dbReference type="Pfam" id="PF02902">
    <property type="entry name" value="Peptidase_C48"/>
    <property type="match status" value="1"/>
</dbReference>
<keyword evidence="4" id="KW-0788">Thiol protease</keyword>
<name>A0A8R7TKG5_TRIUA</name>
<dbReference type="SUPFAM" id="SSF54001">
    <property type="entry name" value="Cysteine proteinases"/>
    <property type="match status" value="1"/>
</dbReference>
<keyword evidence="3" id="KW-0378">Hydrolase</keyword>
<reference evidence="7" key="2">
    <citation type="submission" date="2018-03" db="EMBL/GenBank/DDBJ databases">
        <title>The Triticum urartu genome reveals the dynamic nature of wheat genome evolution.</title>
        <authorList>
            <person name="Ling H."/>
            <person name="Ma B."/>
            <person name="Shi X."/>
            <person name="Liu H."/>
            <person name="Dong L."/>
            <person name="Sun H."/>
            <person name="Cao Y."/>
            <person name="Gao Q."/>
            <person name="Zheng S."/>
            <person name="Li Y."/>
            <person name="Yu Y."/>
            <person name="Du H."/>
            <person name="Qi M."/>
            <person name="Li Y."/>
            <person name="Yu H."/>
            <person name="Cui Y."/>
            <person name="Wang N."/>
            <person name="Chen C."/>
            <person name="Wu H."/>
            <person name="Zhao Y."/>
            <person name="Zhang J."/>
            <person name="Li Y."/>
            <person name="Zhou W."/>
            <person name="Zhang B."/>
            <person name="Hu W."/>
            <person name="Eijk M."/>
            <person name="Tang J."/>
            <person name="Witsenboer H."/>
            <person name="Zhao S."/>
            <person name="Li Z."/>
            <person name="Zhang A."/>
            <person name="Wang D."/>
            <person name="Liang C."/>
        </authorList>
    </citation>
    <scope>NUCLEOTIDE SEQUENCE [LARGE SCALE GENOMIC DNA]</scope>
    <source>
        <strain evidence="7">cv. G1812</strain>
    </source>
</reference>
<dbReference type="PANTHER" id="PTHR12606:SF155">
    <property type="entry name" value="OS04G0316900 PROTEIN"/>
    <property type="match status" value="1"/>
</dbReference>
<dbReference type="Proteomes" id="UP000015106">
    <property type="component" value="Chromosome 2"/>
</dbReference>
<dbReference type="GO" id="GO:0016926">
    <property type="term" value="P:protein desumoylation"/>
    <property type="evidence" value="ECO:0007669"/>
    <property type="project" value="TreeGrafter"/>
</dbReference>
<evidence type="ECO:0000313" key="7">
    <source>
        <dbReference type="EnsemblPlants" id="TuG1812G0200004122.01.T01"/>
    </source>
</evidence>
<evidence type="ECO:0000313" key="8">
    <source>
        <dbReference type="Proteomes" id="UP000015106"/>
    </source>
</evidence>
<dbReference type="PROSITE" id="PS50600">
    <property type="entry name" value="ULP_PROTEASE"/>
    <property type="match status" value="1"/>
</dbReference>
<protein>
    <recommendedName>
        <fullName evidence="6">Ubiquitin-like protease family profile domain-containing protein</fullName>
    </recommendedName>
</protein>
<evidence type="ECO:0000256" key="4">
    <source>
        <dbReference type="ARBA" id="ARBA00022807"/>
    </source>
</evidence>
<comment type="similarity">
    <text evidence="1">Belongs to the peptidase C48 family.</text>
</comment>
<dbReference type="GO" id="GO:0005634">
    <property type="term" value="C:nucleus"/>
    <property type="evidence" value="ECO:0007669"/>
    <property type="project" value="TreeGrafter"/>
</dbReference>
<organism evidence="7 8">
    <name type="scientific">Triticum urartu</name>
    <name type="common">Red wild einkorn</name>
    <name type="synonym">Crithodium urartu</name>
    <dbReference type="NCBI Taxonomy" id="4572"/>
    <lineage>
        <taxon>Eukaryota</taxon>
        <taxon>Viridiplantae</taxon>
        <taxon>Streptophyta</taxon>
        <taxon>Embryophyta</taxon>
        <taxon>Tracheophyta</taxon>
        <taxon>Spermatophyta</taxon>
        <taxon>Magnoliopsida</taxon>
        <taxon>Liliopsida</taxon>
        <taxon>Poales</taxon>
        <taxon>Poaceae</taxon>
        <taxon>BOP clade</taxon>
        <taxon>Pooideae</taxon>
        <taxon>Triticodae</taxon>
        <taxon>Triticeae</taxon>
        <taxon>Triticinae</taxon>
        <taxon>Triticum</taxon>
    </lineage>
</organism>
<dbReference type="InterPro" id="IPR003653">
    <property type="entry name" value="Peptidase_C48_C"/>
</dbReference>
<keyword evidence="2" id="KW-0645">Protease</keyword>
<proteinExistence type="inferred from homology"/>
<dbReference type="Gene3D" id="3.40.395.10">
    <property type="entry name" value="Adenoviral Proteinase, Chain A"/>
    <property type="match status" value="1"/>
</dbReference>
<dbReference type="GO" id="GO:0016929">
    <property type="term" value="F:deSUMOylase activity"/>
    <property type="evidence" value="ECO:0007669"/>
    <property type="project" value="TreeGrafter"/>
</dbReference>
<dbReference type="EnsemblPlants" id="TuG1812G0200004122.01.T01">
    <property type="protein sequence ID" value="TuG1812G0200004122.01.T01"/>
    <property type="gene ID" value="TuG1812G0200004122.01"/>
</dbReference>
<dbReference type="Gramene" id="TuG1812G0200004122.01.T01">
    <property type="protein sequence ID" value="TuG1812G0200004122.01.T01"/>
    <property type="gene ID" value="TuG1812G0200004122.01"/>
</dbReference>
<sequence length="241" mass="27636">MVADEDEDLAQTSGMKRPQTVKPIRLHNKPKKAPDYVVAPEDYACTGDDWSVIENIMTEPSDKRNLVSINDSYLKKLQLLRLLTEGEFVGDEIIDAYIHCISAKQHLQMRSGGSVFLENACISKMIKEFSSIRDDAPKWVLQRAKTYLEHDMIFVPVNIEEFHWYLAVINTGKRCIQVLDSVGPGMNRNDLTAMLKGLENVFQYAKLQMELKSDKCKDLNISAWPREECIKKRLQTDGYTF</sequence>
<dbReference type="GO" id="GO:0006508">
    <property type="term" value="P:proteolysis"/>
    <property type="evidence" value="ECO:0007669"/>
    <property type="project" value="UniProtKB-KW"/>
</dbReference>
<feature type="region of interest" description="Disordered" evidence="5">
    <location>
        <begin position="1"/>
        <end position="22"/>
    </location>
</feature>
<evidence type="ECO:0000259" key="6">
    <source>
        <dbReference type="PROSITE" id="PS50600"/>
    </source>
</evidence>
<keyword evidence="8" id="KW-1185">Reference proteome</keyword>
<evidence type="ECO:0000256" key="1">
    <source>
        <dbReference type="ARBA" id="ARBA00005234"/>
    </source>
</evidence>
<dbReference type="InterPro" id="IPR038765">
    <property type="entry name" value="Papain-like_cys_pep_sf"/>
</dbReference>
<reference evidence="8" key="1">
    <citation type="journal article" date="2013" name="Nature">
        <title>Draft genome of the wheat A-genome progenitor Triticum urartu.</title>
        <authorList>
            <person name="Ling H.Q."/>
            <person name="Zhao S."/>
            <person name="Liu D."/>
            <person name="Wang J."/>
            <person name="Sun H."/>
            <person name="Zhang C."/>
            <person name="Fan H."/>
            <person name="Li D."/>
            <person name="Dong L."/>
            <person name="Tao Y."/>
            <person name="Gao C."/>
            <person name="Wu H."/>
            <person name="Li Y."/>
            <person name="Cui Y."/>
            <person name="Guo X."/>
            <person name="Zheng S."/>
            <person name="Wang B."/>
            <person name="Yu K."/>
            <person name="Liang Q."/>
            <person name="Yang W."/>
            <person name="Lou X."/>
            <person name="Chen J."/>
            <person name="Feng M."/>
            <person name="Jian J."/>
            <person name="Zhang X."/>
            <person name="Luo G."/>
            <person name="Jiang Y."/>
            <person name="Liu J."/>
            <person name="Wang Z."/>
            <person name="Sha Y."/>
            <person name="Zhang B."/>
            <person name="Wu H."/>
            <person name="Tang D."/>
            <person name="Shen Q."/>
            <person name="Xue P."/>
            <person name="Zou S."/>
            <person name="Wang X."/>
            <person name="Liu X."/>
            <person name="Wang F."/>
            <person name="Yang Y."/>
            <person name="An X."/>
            <person name="Dong Z."/>
            <person name="Zhang K."/>
            <person name="Zhang X."/>
            <person name="Luo M.C."/>
            <person name="Dvorak J."/>
            <person name="Tong Y."/>
            <person name="Wang J."/>
            <person name="Yang H."/>
            <person name="Li Z."/>
            <person name="Wang D."/>
            <person name="Zhang A."/>
            <person name="Wang J."/>
        </authorList>
    </citation>
    <scope>NUCLEOTIDE SEQUENCE</scope>
    <source>
        <strain evidence="8">cv. G1812</strain>
    </source>
</reference>
<dbReference type="PANTHER" id="PTHR12606">
    <property type="entry name" value="SENTRIN/SUMO-SPECIFIC PROTEASE"/>
    <property type="match status" value="1"/>
</dbReference>